<evidence type="ECO:0000313" key="2">
    <source>
        <dbReference type="EMBL" id="SHF03769.1"/>
    </source>
</evidence>
<sequence length="280" mass="30322">MKNAPNRNCFSVLISVILLSGVFNVSFAQENYPVGARSLGLSHAAVSLSDSWAVFHNQAGIAGTNGFFAGFFYESRFGVELLSLSAGSVVMPFGSGAFGLSFFQFGEGAFKEHKFGLAYARTLSEKWKAGIQLDYFSRAFPENERARGFATFEGGVLFQPSEKLYLGVHVFNPVSGGINTPSGKQEMPVVFRVGGHYRFSEMVLAAFETETDNQNPVLLKTGIEFLPVENLAFRIGVSGKPFKYTAGIGYKTGSFSGDLGFGYHGNLGITPSVSVQFQLE</sequence>
<protein>
    <recommendedName>
        <fullName evidence="4">Type IX secretion system membrane protein, PorP/SprF family</fullName>
    </recommendedName>
</protein>
<dbReference type="EMBL" id="FQUM01000003">
    <property type="protein sequence ID" value="SHF03769.1"/>
    <property type="molecule type" value="Genomic_DNA"/>
</dbReference>
<feature type="signal peptide" evidence="1">
    <location>
        <begin position="1"/>
        <end position="28"/>
    </location>
</feature>
<dbReference type="STRING" id="1484053.SAMN05444274_103318"/>
<keyword evidence="3" id="KW-1185">Reference proteome</keyword>
<keyword evidence="1" id="KW-0732">Signal</keyword>
<gene>
    <name evidence="2" type="ORF">SAMN05444274_103318</name>
</gene>
<dbReference type="Proteomes" id="UP000184164">
    <property type="component" value="Unassembled WGS sequence"/>
</dbReference>
<evidence type="ECO:0008006" key="4">
    <source>
        <dbReference type="Google" id="ProtNLM"/>
    </source>
</evidence>
<proteinExistence type="predicted"/>
<dbReference type="OrthoDB" id="9758448at2"/>
<evidence type="ECO:0000256" key="1">
    <source>
        <dbReference type="SAM" id="SignalP"/>
    </source>
</evidence>
<organism evidence="2 3">
    <name type="scientific">Mariniphaga anaerophila</name>
    <dbReference type="NCBI Taxonomy" id="1484053"/>
    <lineage>
        <taxon>Bacteria</taxon>
        <taxon>Pseudomonadati</taxon>
        <taxon>Bacteroidota</taxon>
        <taxon>Bacteroidia</taxon>
        <taxon>Marinilabiliales</taxon>
        <taxon>Prolixibacteraceae</taxon>
        <taxon>Mariniphaga</taxon>
    </lineage>
</organism>
<dbReference type="AlphaFoldDB" id="A0A1M4YDG8"/>
<feature type="chain" id="PRO_5013041905" description="Type IX secretion system membrane protein, PorP/SprF family" evidence="1">
    <location>
        <begin position="29"/>
        <end position="280"/>
    </location>
</feature>
<name>A0A1M4YDG8_9BACT</name>
<dbReference type="RefSeq" id="WP_073000405.1">
    <property type="nucleotide sequence ID" value="NZ_FQUM01000003.1"/>
</dbReference>
<accession>A0A1M4YDG8</accession>
<reference evidence="3" key="1">
    <citation type="submission" date="2016-11" db="EMBL/GenBank/DDBJ databases">
        <authorList>
            <person name="Varghese N."/>
            <person name="Submissions S."/>
        </authorList>
    </citation>
    <scope>NUCLEOTIDE SEQUENCE [LARGE SCALE GENOMIC DNA]</scope>
    <source>
        <strain evidence="3">DSM 26910</strain>
    </source>
</reference>
<evidence type="ECO:0000313" key="3">
    <source>
        <dbReference type="Proteomes" id="UP000184164"/>
    </source>
</evidence>